<dbReference type="GO" id="GO:0016887">
    <property type="term" value="F:ATP hydrolysis activity"/>
    <property type="evidence" value="ECO:0007669"/>
    <property type="project" value="UniProtKB-UniRule"/>
</dbReference>
<keyword evidence="13" id="KW-1185">Reference proteome</keyword>
<dbReference type="PROSITE" id="PS00211">
    <property type="entry name" value="ABC_TRANSPORTER_1"/>
    <property type="match status" value="1"/>
</dbReference>
<dbReference type="FunFam" id="3.40.50.300:FF:000201">
    <property type="entry name" value="Glycine betaine/L-proline ABC transporter ATP-binding protein"/>
    <property type="match status" value="1"/>
</dbReference>
<dbReference type="EC" id="7.6.2.9" evidence="9"/>
<evidence type="ECO:0000256" key="2">
    <source>
        <dbReference type="ARBA" id="ARBA00022448"/>
    </source>
</evidence>
<dbReference type="SMART" id="SM00382">
    <property type="entry name" value="AAA"/>
    <property type="match status" value="1"/>
</dbReference>
<evidence type="ECO:0000256" key="5">
    <source>
        <dbReference type="ARBA" id="ARBA00022970"/>
    </source>
</evidence>
<evidence type="ECO:0000256" key="4">
    <source>
        <dbReference type="ARBA" id="ARBA00022840"/>
    </source>
</evidence>
<proteinExistence type="inferred from homology"/>
<comment type="subunit">
    <text evidence="9">The complex is probably composed of two ATP-binding proteins, two transmembrane proteins and a solute-binding protein.</text>
</comment>
<keyword evidence="9" id="KW-0997">Cell inner membrane</keyword>
<dbReference type="SMART" id="SM00116">
    <property type="entry name" value="CBS"/>
    <property type="match status" value="2"/>
</dbReference>
<dbReference type="Pfam" id="PF00571">
    <property type="entry name" value="CBS"/>
    <property type="match status" value="1"/>
</dbReference>
<dbReference type="InterPro" id="IPR000644">
    <property type="entry name" value="CBS_dom"/>
</dbReference>
<dbReference type="Pfam" id="PF00005">
    <property type="entry name" value="ABC_tran"/>
    <property type="match status" value="1"/>
</dbReference>
<name>A0A0D6PJ70_9PROT</name>
<dbReference type="InterPro" id="IPR017871">
    <property type="entry name" value="ABC_transporter-like_CS"/>
</dbReference>
<feature type="domain" description="ABC transporter" evidence="10">
    <location>
        <begin position="11"/>
        <end position="271"/>
    </location>
</feature>
<dbReference type="InterPro" id="IPR046342">
    <property type="entry name" value="CBS_dom_sf"/>
</dbReference>
<keyword evidence="9" id="KW-0472">Membrane</keyword>
<keyword evidence="9" id="KW-1003">Cell membrane</keyword>
<dbReference type="SUPFAM" id="SSF54631">
    <property type="entry name" value="CBS-domain pair"/>
    <property type="match status" value="1"/>
</dbReference>
<dbReference type="Gene3D" id="3.10.580.10">
    <property type="entry name" value="CBS-domain"/>
    <property type="match status" value="1"/>
</dbReference>
<reference evidence="12 13" key="1">
    <citation type="submission" date="2012-11" db="EMBL/GenBank/DDBJ databases">
        <title>Whole genome sequence of Acidocella aminolytica 101 = DSM 11237.</title>
        <authorList>
            <person name="Azuma Y."/>
            <person name="Higashiura N."/>
            <person name="Hirakawa H."/>
            <person name="Matsushita K."/>
        </authorList>
    </citation>
    <scope>NUCLEOTIDE SEQUENCE [LARGE SCALE GENOMIC DNA]</scope>
    <source>
        <strain evidence="13">101 / DSM 11237</strain>
    </source>
</reference>
<dbReference type="GO" id="GO:0006970">
    <property type="term" value="P:response to osmotic stress"/>
    <property type="evidence" value="ECO:0007669"/>
    <property type="project" value="UniProtKB-ARBA"/>
</dbReference>
<evidence type="ECO:0000256" key="1">
    <source>
        <dbReference type="ARBA" id="ARBA00005417"/>
    </source>
</evidence>
<keyword evidence="3 9" id="KW-0547">Nucleotide-binding</keyword>
<dbReference type="InterPro" id="IPR003593">
    <property type="entry name" value="AAA+_ATPase"/>
</dbReference>
<dbReference type="STRING" id="1120923.SAMN02746095_00112"/>
<dbReference type="PROSITE" id="PS50893">
    <property type="entry name" value="ABC_TRANSPORTER_2"/>
    <property type="match status" value="1"/>
</dbReference>
<dbReference type="GO" id="GO:0006865">
    <property type="term" value="P:amino acid transport"/>
    <property type="evidence" value="ECO:0007669"/>
    <property type="project" value="UniProtKB-UniRule"/>
</dbReference>
<gene>
    <name evidence="12" type="ORF">Aam_060_095</name>
</gene>
<dbReference type="PANTHER" id="PTHR43869">
    <property type="entry name" value="GLYCINE BETAINE/PROLINE BETAINE TRANSPORT SYSTEM ATP-BINDING PROTEIN PROV"/>
    <property type="match status" value="1"/>
</dbReference>
<accession>A0A0D6PJ70</accession>
<dbReference type="GO" id="GO:0015418">
    <property type="term" value="F:ABC-type quaternary ammonium compound transporting activity"/>
    <property type="evidence" value="ECO:0007669"/>
    <property type="project" value="UniProtKB-EC"/>
</dbReference>
<dbReference type="Proteomes" id="UP000032668">
    <property type="component" value="Unassembled WGS sequence"/>
</dbReference>
<keyword evidence="5" id="KW-0029">Amino-acid transport</keyword>
<dbReference type="OrthoDB" id="9802264at2"/>
<evidence type="ECO:0000256" key="9">
    <source>
        <dbReference type="RuleBase" id="RU369116"/>
    </source>
</evidence>
<dbReference type="CDD" id="cd03294">
    <property type="entry name" value="ABC_Pro_Gly_Betaine"/>
    <property type="match status" value="1"/>
</dbReference>
<dbReference type="InterPro" id="IPR027417">
    <property type="entry name" value="P-loop_NTPase"/>
</dbReference>
<comment type="similarity">
    <text evidence="1 9">Belongs to the ABC transporter superfamily.</text>
</comment>
<dbReference type="InterPro" id="IPR005892">
    <property type="entry name" value="Gly-betaine_transp_ATP-bd"/>
</dbReference>
<keyword evidence="2 9" id="KW-0813">Transport</keyword>
<keyword evidence="4 9" id="KW-0067">ATP-binding</keyword>
<dbReference type="NCBIfam" id="TIGR01186">
    <property type="entry name" value="proV"/>
    <property type="match status" value="1"/>
</dbReference>
<dbReference type="RefSeq" id="WP_048879255.1">
    <property type="nucleotide sequence ID" value="NZ_BANC01000059.1"/>
</dbReference>
<protein>
    <recommendedName>
        <fullName evidence="9">Quaternary amine transport ATP-binding protein</fullName>
        <ecNumber evidence="9">7.6.2.9</ecNumber>
    </recommendedName>
</protein>
<dbReference type="InterPro" id="IPR051921">
    <property type="entry name" value="ABC_osmolyte_uptake_ATP-bind"/>
</dbReference>
<evidence type="ECO:0000313" key="12">
    <source>
        <dbReference type="EMBL" id="GAN80869.1"/>
    </source>
</evidence>
<dbReference type="GO" id="GO:0005886">
    <property type="term" value="C:plasma membrane"/>
    <property type="evidence" value="ECO:0007669"/>
    <property type="project" value="UniProtKB-SubCell"/>
</dbReference>
<dbReference type="Gene3D" id="3.40.50.300">
    <property type="entry name" value="P-loop containing nucleotide triphosphate hydrolases"/>
    <property type="match status" value="1"/>
</dbReference>
<dbReference type="PROSITE" id="PS51371">
    <property type="entry name" value="CBS"/>
    <property type="match status" value="1"/>
</dbReference>
<dbReference type="InterPro" id="IPR003439">
    <property type="entry name" value="ABC_transporter-like_ATP-bd"/>
</dbReference>
<dbReference type="PANTHER" id="PTHR43869:SF1">
    <property type="entry name" value="GLYCINE BETAINE_PROLINE BETAINE TRANSPORT SYSTEM ATP-BINDING PROTEIN PROV"/>
    <property type="match status" value="1"/>
</dbReference>
<dbReference type="EMBL" id="BANC01000059">
    <property type="protein sequence ID" value="GAN80869.1"/>
    <property type="molecule type" value="Genomic_DNA"/>
</dbReference>
<evidence type="ECO:0000256" key="6">
    <source>
        <dbReference type="ARBA" id="ARBA00051811"/>
    </source>
</evidence>
<evidence type="ECO:0000256" key="3">
    <source>
        <dbReference type="ARBA" id="ARBA00022741"/>
    </source>
</evidence>
<evidence type="ECO:0000313" key="13">
    <source>
        <dbReference type="Proteomes" id="UP000032668"/>
    </source>
</evidence>
<feature type="domain" description="CBS" evidence="11">
    <location>
        <begin position="286"/>
        <end position="343"/>
    </location>
</feature>
<organism evidence="12 13">
    <name type="scientific">Acidocella aminolytica 101 = DSM 11237</name>
    <dbReference type="NCBI Taxonomy" id="1120923"/>
    <lineage>
        <taxon>Bacteria</taxon>
        <taxon>Pseudomonadati</taxon>
        <taxon>Pseudomonadota</taxon>
        <taxon>Alphaproteobacteria</taxon>
        <taxon>Acetobacterales</taxon>
        <taxon>Acidocellaceae</taxon>
        <taxon>Acidocella</taxon>
    </lineage>
</organism>
<comment type="subunit">
    <text evidence="7">The complex is probably composed of two ATP-binding proteins (TmoW), two transmembrane proteins (TmoV) and a solute-binding protein (TmoX).</text>
</comment>
<evidence type="ECO:0000259" key="11">
    <source>
        <dbReference type="PROSITE" id="PS51371"/>
    </source>
</evidence>
<dbReference type="GO" id="GO:0005524">
    <property type="term" value="F:ATP binding"/>
    <property type="evidence" value="ECO:0007669"/>
    <property type="project" value="UniProtKB-UniRule"/>
</dbReference>
<dbReference type="SUPFAM" id="SSF52540">
    <property type="entry name" value="P-loop containing nucleoside triphosphate hydrolases"/>
    <property type="match status" value="1"/>
</dbReference>
<comment type="catalytic activity">
    <reaction evidence="6">
        <text>a quaternary ammonium(out) + ATP + H2O = a quaternary ammonium(in) + ADP + phosphate + H(+)</text>
        <dbReference type="Rhea" id="RHEA:11036"/>
        <dbReference type="ChEBI" id="CHEBI:15377"/>
        <dbReference type="ChEBI" id="CHEBI:15378"/>
        <dbReference type="ChEBI" id="CHEBI:30616"/>
        <dbReference type="ChEBI" id="CHEBI:35267"/>
        <dbReference type="ChEBI" id="CHEBI:43474"/>
        <dbReference type="ChEBI" id="CHEBI:456216"/>
        <dbReference type="EC" id="7.6.2.9"/>
    </reaction>
    <physiologicalReaction direction="left-to-right" evidence="6">
        <dbReference type="Rhea" id="RHEA:11037"/>
    </physiologicalReaction>
</comment>
<evidence type="ECO:0000256" key="7">
    <source>
        <dbReference type="ARBA" id="ARBA00061968"/>
    </source>
</evidence>
<comment type="subcellular location">
    <subcellularLocation>
        <location evidence="9">Cell inner membrane</location>
        <topology evidence="9">Peripheral membrane protein</topology>
    </subcellularLocation>
</comment>
<keyword evidence="8" id="KW-0129">CBS domain</keyword>
<dbReference type="AlphaFoldDB" id="A0A0D6PJ70"/>
<evidence type="ECO:0000256" key="8">
    <source>
        <dbReference type="PROSITE-ProRule" id="PRU00703"/>
    </source>
</evidence>
<dbReference type="GO" id="GO:0031460">
    <property type="term" value="P:glycine betaine transport"/>
    <property type="evidence" value="ECO:0007669"/>
    <property type="project" value="InterPro"/>
</dbReference>
<comment type="caution">
    <text evidence="12">The sequence shown here is derived from an EMBL/GenBank/DDBJ whole genome shotgun (WGS) entry which is preliminary data.</text>
</comment>
<evidence type="ECO:0000259" key="10">
    <source>
        <dbReference type="PROSITE" id="PS50893"/>
    </source>
</evidence>
<sequence>MHRSNENSPRIRLEKVSRIFGKNSTKALRQLEAGIGKQQVQQDTGVVVGVHDVSLDIHAGEIFVIMGLSGSGKSTLLRLINRLLEPNSGRVFIDGEDVTAMGAGQLRSLRRRKFGMVFQSFALLPHRTVLGNVAFGLEIQGVSKSEREARAMQVIETVGLSGYEQKHAFELSGGMQQRVGLARALAADPEILLMDEAFSALDPLIRSQLQDDLLEIQDKLGKTIVFVSHDLDEAIKIGTRIAILRDGRLVQVGTPQEILANPADDYVSAFVEGADRTRVLTAAQIMQPLRVAANPKDSARAVLRKMERSGFGGLLVVDNARHLSGYVRLADISVQRDNNQLDPNSFIPLPTGTPDMTLADVIQRINAEGSPLVILDSRQRVTGVVDKSTVLAVLAQGEAQIADSEPALASDLSSSEPSPG</sequence>